<reference evidence="1" key="1">
    <citation type="journal article" date="2019" name="bioRxiv">
        <title>The Genome of the Zebra Mussel, Dreissena polymorpha: A Resource for Invasive Species Research.</title>
        <authorList>
            <person name="McCartney M.A."/>
            <person name="Auch B."/>
            <person name="Kono T."/>
            <person name="Mallez S."/>
            <person name="Zhang Y."/>
            <person name="Obille A."/>
            <person name="Becker A."/>
            <person name="Abrahante J.E."/>
            <person name="Garbe J."/>
            <person name="Badalamenti J.P."/>
            <person name="Herman A."/>
            <person name="Mangelson H."/>
            <person name="Liachko I."/>
            <person name="Sullivan S."/>
            <person name="Sone E.D."/>
            <person name="Koren S."/>
            <person name="Silverstein K.A.T."/>
            <person name="Beckman K.B."/>
            <person name="Gohl D.M."/>
        </authorList>
    </citation>
    <scope>NUCLEOTIDE SEQUENCE</scope>
    <source>
        <strain evidence="1">Duluth1</strain>
        <tissue evidence="1">Whole animal</tissue>
    </source>
</reference>
<evidence type="ECO:0000313" key="2">
    <source>
        <dbReference type="Proteomes" id="UP000828390"/>
    </source>
</evidence>
<comment type="caution">
    <text evidence="1">The sequence shown here is derived from an EMBL/GenBank/DDBJ whole genome shotgun (WGS) entry which is preliminary data.</text>
</comment>
<protein>
    <submittedName>
        <fullName evidence="1">Uncharacterized protein</fullName>
    </submittedName>
</protein>
<evidence type="ECO:0000313" key="1">
    <source>
        <dbReference type="EMBL" id="KAH3894828.1"/>
    </source>
</evidence>
<accession>A0A9D4NE75</accession>
<sequence length="69" mass="7527">MNDVSLNAVFMQIRSYDTKTQFCFTDRFGLEDWPPTFVSGIPGTSPSISDSTVIATSLGVFTVTDPDTT</sequence>
<proteinExistence type="predicted"/>
<dbReference type="Proteomes" id="UP000828390">
    <property type="component" value="Unassembled WGS sequence"/>
</dbReference>
<reference evidence="1" key="2">
    <citation type="submission" date="2020-11" db="EMBL/GenBank/DDBJ databases">
        <authorList>
            <person name="McCartney M.A."/>
            <person name="Auch B."/>
            <person name="Kono T."/>
            <person name="Mallez S."/>
            <person name="Becker A."/>
            <person name="Gohl D.M."/>
            <person name="Silverstein K.A.T."/>
            <person name="Koren S."/>
            <person name="Bechman K.B."/>
            <person name="Herman A."/>
            <person name="Abrahante J.E."/>
            <person name="Garbe J."/>
        </authorList>
    </citation>
    <scope>NUCLEOTIDE SEQUENCE</scope>
    <source>
        <strain evidence="1">Duluth1</strain>
        <tissue evidence="1">Whole animal</tissue>
    </source>
</reference>
<dbReference type="AlphaFoldDB" id="A0A9D4NE75"/>
<name>A0A9D4NE75_DREPO</name>
<gene>
    <name evidence="1" type="ORF">DPMN_018987</name>
</gene>
<keyword evidence="2" id="KW-1185">Reference proteome</keyword>
<organism evidence="1 2">
    <name type="scientific">Dreissena polymorpha</name>
    <name type="common">Zebra mussel</name>
    <name type="synonym">Mytilus polymorpha</name>
    <dbReference type="NCBI Taxonomy" id="45954"/>
    <lineage>
        <taxon>Eukaryota</taxon>
        <taxon>Metazoa</taxon>
        <taxon>Spiralia</taxon>
        <taxon>Lophotrochozoa</taxon>
        <taxon>Mollusca</taxon>
        <taxon>Bivalvia</taxon>
        <taxon>Autobranchia</taxon>
        <taxon>Heteroconchia</taxon>
        <taxon>Euheterodonta</taxon>
        <taxon>Imparidentia</taxon>
        <taxon>Neoheterodontei</taxon>
        <taxon>Myida</taxon>
        <taxon>Dreissenoidea</taxon>
        <taxon>Dreissenidae</taxon>
        <taxon>Dreissena</taxon>
    </lineage>
</organism>
<dbReference type="EMBL" id="JAIWYP010000001">
    <property type="protein sequence ID" value="KAH3894828.1"/>
    <property type="molecule type" value="Genomic_DNA"/>
</dbReference>